<evidence type="ECO:0000256" key="2">
    <source>
        <dbReference type="SAM" id="SignalP"/>
    </source>
</evidence>
<feature type="compositionally biased region" description="Low complexity" evidence="1">
    <location>
        <begin position="30"/>
        <end position="49"/>
    </location>
</feature>
<sequence>MRTWTIAVACALLLSSCSPTGSGEGITAQPTISSSPSVSSVAPTTTPVPEEQFPISYPITNSLISGDAADVVARLHEVAGNQPALKVDLTSKQATLTALLPDDRVASYRWENGEITEVDSDIQYLGQATFDPAEYPLASLGRMFDIADLRGVRGELVLQIVEYRAGQIIMTVTSRPESRTVFFRKDGTAVASLGLTSVADLTEGIGDVVGDSTEAYSVTVSPTAGYSADLPDDEQGVVLNRTRPTDMPTFETRRSGLPSGGTFDPALIKPEALAKAIARTQNTPSEQCSVTIDMTQNRSAPVARIQCGSSTSYADMDGRDMTDLIG</sequence>
<feature type="chain" id="PRO_5038879799" evidence="2">
    <location>
        <begin position="23"/>
        <end position="326"/>
    </location>
</feature>
<reference evidence="3 4" key="1">
    <citation type="submission" date="2016-11" db="EMBL/GenBank/DDBJ databases">
        <authorList>
            <person name="Jaros S."/>
            <person name="Januszkiewicz K."/>
            <person name="Wedrychowicz H."/>
        </authorList>
    </citation>
    <scope>NUCLEOTIDE SEQUENCE [LARGE SCALE GENOMIC DNA]</scope>
    <source>
        <strain evidence="3 4">DSM 12906</strain>
    </source>
</reference>
<gene>
    <name evidence="3" type="ORF">SAMN02745244_03150</name>
</gene>
<dbReference type="STRING" id="1123357.SAMN02745244_03150"/>
<evidence type="ECO:0000256" key="1">
    <source>
        <dbReference type="SAM" id="MobiDB-lite"/>
    </source>
</evidence>
<organism evidence="3 4">
    <name type="scientific">Tessaracoccus bendigoensis DSM 12906</name>
    <dbReference type="NCBI Taxonomy" id="1123357"/>
    <lineage>
        <taxon>Bacteria</taxon>
        <taxon>Bacillati</taxon>
        <taxon>Actinomycetota</taxon>
        <taxon>Actinomycetes</taxon>
        <taxon>Propionibacteriales</taxon>
        <taxon>Propionibacteriaceae</taxon>
        <taxon>Tessaracoccus</taxon>
    </lineage>
</organism>
<proteinExistence type="predicted"/>
<protein>
    <submittedName>
        <fullName evidence="3">Uncharacterized protein</fullName>
    </submittedName>
</protein>
<feature type="region of interest" description="Disordered" evidence="1">
    <location>
        <begin position="21"/>
        <end position="49"/>
    </location>
</feature>
<dbReference type="PROSITE" id="PS51257">
    <property type="entry name" value="PROKAR_LIPOPROTEIN"/>
    <property type="match status" value="1"/>
</dbReference>
<dbReference type="EMBL" id="FQZG01000074">
    <property type="protein sequence ID" value="SHJ73688.1"/>
    <property type="molecule type" value="Genomic_DNA"/>
</dbReference>
<name>A0A1M6LR32_9ACTN</name>
<keyword evidence="4" id="KW-1185">Reference proteome</keyword>
<evidence type="ECO:0000313" key="3">
    <source>
        <dbReference type="EMBL" id="SHJ73688.1"/>
    </source>
</evidence>
<feature type="signal peptide" evidence="2">
    <location>
        <begin position="1"/>
        <end position="22"/>
    </location>
</feature>
<dbReference type="AlphaFoldDB" id="A0A1M6LR32"/>
<evidence type="ECO:0000313" key="4">
    <source>
        <dbReference type="Proteomes" id="UP000184512"/>
    </source>
</evidence>
<accession>A0A1M6LR32</accession>
<dbReference type="Proteomes" id="UP000184512">
    <property type="component" value="Unassembled WGS sequence"/>
</dbReference>
<dbReference type="RefSeq" id="WP_073190063.1">
    <property type="nucleotide sequence ID" value="NZ_FQZG01000074.1"/>
</dbReference>
<keyword evidence="2" id="KW-0732">Signal</keyword>
<dbReference type="OrthoDB" id="3711884at2"/>